<comment type="caution">
    <text evidence="6">Lacks conserved residue(s) required for the propagation of feature annotation.</text>
</comment>
<evidence type="ECO:0000256" key="4">
    <source>
        <dbReference type="ARBA" id="ARBA00023157"/>
    </source>
</evidence>
<dbReference type="GO" id="GO:0000122">
    <property type="term" value="P:negative regulation of transcription by RNA polymerase II"/>
    <property type="evidence" value="ECO:0007669"/>
    <property type="project" value="TreeGrafter"/>
</dbReference>
<dbReference type="Gene3D" id="3.30.1680.10">
    <property type="entry name" value="ligand-binding face of the semaphorins, domain 2"/>
    <property type="match status" value="1"/>
</dbReference>
<keyword evidence="3" id="KW-0472">Membrane</keyword>
<dbReference type="InterPro" id="IPR002165">
    <property type="entry name" value="Plexin_repeat"/>
</dbReference>
<dbReference type="Pfam" id="PF01403">
    <property type="entry name" value="Sema"/>
    <property type="match status" value="1"/>
</dbReference>
<dbReference type="InParanoid" id="A0A671XX42"/>
<evidence type="ECO:0000256" key="2">
    <source>
        <dbReference type="ARBA" id="ARBA00009492"/>
    </source>
</evidence>
<dbReference type="SUPFAM" id="SSF101912">
    <property type="entry name" value="Sema domain"/>
    <property type="match status" value="1"/>
</dbReference>
<dbReference type="InterPro" id="IPR015943">
    <property type="entry name" value="WD40/YVTN_repeat-like_dom_sf"/>
</dbReference>
<feature type="domain" description="Sema" evidence="8">
    <location>
        <begin position="1"/>
        <end position="452"/>
    </location>
</feature>
<keyword evidence="5" id="KW-0325">Glycoprotein</keyword>
<dbReference type="Gene3D" id="2.60.40.10">
    <property type="entry name" value="Immunoglobulins"/>
    <property type="match status" value="1"/>
</dbReference>
<comment type="similarity">
    <text evidence="2">Belongs to the semaphorin family.</text>
</comment>
<dbReference type="GO" id="GO:0005615">
    <property type="term" value="C:extracellular space"/>
    <property type="evidence" value="ECO:0007669"/>
    <property type="project" value="TreeGrafter"/>
</dbReference>
<dbReference type="PANTHER" id="PTHR11036:SF144">
    <property type="entry name" value="SEMAPHORIN-7A-LIKE"/>
    <property type="match status" value="1"/>
</dbReference>
<evidence type="ECO:0000256" key="1">
    <source>
        <dbReference type="ARBA" id="ARBA00004370"/>
    </source>
</evidence>
<evidence type="ECO:0000313" key="9">
    <source>
        <dbReference type="Ensembl" id="ENSSAUP00010055779.1"/>
    </source>
</evidence>
<dbReference type="InterPro" id="IPR013783">
    <property type="entry name" value="Ig-like_fold"/>
</dbReference>
<accession>A0A671XX42</accession>
<dbReference type="InterPro" id="IPR036179">
    <property type="entry name" value="Ig-like_dom_sf"/>
</dbReference>
<dbReference type="GO" id="GO:0071526">
    <property type="term" value="P:semaphorin-plexin signaling pathway"/>
    <property type="evidence" value="ECO:0007669"/>
    <property type="project" value="TreeGrafter"/>
</dbReference>
<dbReference type="SUPFAM" id="SSF48726">
    <property type="entry name" value="Immunoglobulin"/>
    <property type="match status" value="1"/>
</dbReference>
<dbReference type="PROSITE" id="PS51004">
    <property type="entry name" value="SEMA"/>
    <property type="match status" value="1"/>
</dbReference>
<dbReference type="Proteomes" id="UP000472265">
    <property type="component" value="Chromosome 4"/>
</dbReference>
<dbReference type="PANTHER" id="PTHR11036">
    <property type="entry name" value="SEMAPHORIN"/>
    <property type="match status" value="1"/>
</dbReference>
<dbReference type="Gene3D" id="2.130.10.10">
    <property type="entry name" value="YVTN repeat-like/Quinoprotein amine dehydrogenase"/>
    <property type="match status" value="1"/>
</dbReference>
<keyword evidence="7" id="KW-0732">Signal</keyword>
<keyword evidence="4" id="KW-1015">Disulfide bond</keyword>
<reference evidence="9" key="1">
    <citation type="submission" date="2021-04" db="EMBL/GenBank/DDBJ databases">
        <authorList>
            <consortium name="Wellcome Sanger Institute Data Sharing"/>
        </authorList>
    </citation>
    <scope>NUCLEOTIDE SEQUENCE [LARGE SCALE GENOMIC DNA]</scope>
</reference>
<dbReference type="GO" id="GO:0007411">
    <property type="term" value="P:axon guidance"/>
    <property type="evidence" value="ECO:0007669"/>
    <property type="project" value="TreeGrafter"/>
</dbReference>
<feature type="signal peptide" evidence="7">
    <location>
        <begin position="1"/>
        <end position="19"/>
    </location>
</feature>
<evidence type="ECO:0000313" key="10">
    <source>
        <dbReference type="Proteomes" id="UP000472265"/>
    </source>
</evidence>
<dbReference type="SMART" id="SM00630">
    <property type="entry name" value="Sema"/>
    <property type="match status" value="1"/>
</dbReference>
<dbReference type="GeneTree" id="ENSGT00940000158358"/>
<reference evidence="9" key="3">
    <citation type="submission" date="2025-09" db="UniProtKB">
        <authorList>
            <consortium name="Ensembl"/>
        </authorList>
    </citation>
    <scope>IDENTIFICATION</scope>
</reference>
<keyword evidence="10" id="KW-1185">Reference proteome</keyword>
<dbReference type="Ensembl" id="ENSSAUT00010058611.1">
    <property type="protein sequence ID" value="ENSSAUP00010055779.1"/>
    <property type="gene ID" value="ENSSAUG00010022931.1"/>
</dbReference>
<evidence type="ECO:0000256" key="6">
    <source>
        <dbReference type="PROSITE-ProRule" id="PRU00352"/>
    </source>
</evidence>
<organism evidence="9 10">
    <name type="scientific">Sparus aurata</name>
    <name type="common">Gilthead sea bream</name>
    <dbReference type="NCBI Taxonomy" id="8175"/>
    <lineage>
        <taxon>Eukaryota</taxon>
        <taxon>Metazoa</taxon>
        <taxon>Chordata</taxon>
        <taxon>Craniata</taxon>
        <taxon>Vertebrata</taxon>
        <taxon>Euteleostomi</taxon>
        <taxon>Actinopterygii</taxon>
        <taxon>Neopterygii</taxon>
        <taxon>Teleostei</taxon>
        <taxon>Neoteleostei</taxon>
        <taxon>Acanthomorphata</taxon>
        <taxon>Eupercaria</taxon>
        <taxon>Spariformes</taxon>
        <taxon>Sparidae</taxon>
        <taxon>Sparus</taxon>
    </lineage>
</organism>
<evidence type="ECO:0000259" key="8">
    <source>
        <dbReference type="PROSITE" id="PS51004"/>
    </source>
</evidence>
<dbReference type="GO" id="GO:0005886">
    <property type="term" value="C:plasma membrane"/>
    <property type="evidence" value="ECO:0007669"/>
    <property type="project" value="TreeGrafter"/>
</dbReference>
<dbReference type="InterPro" id="IPR027231">
    <property type="entry name" value="Semaphorin"/>
</dbReference>
<comment type="subcellular location">
    <subcellularLocation>
        <location evidence="1">Membrane</location>
    </subcellularLocation>
</comment>
<dbReference type="GO" id="GO:0030335">
    <property type="term" value="P:positive regulation of cell migration"/>
    <property type="evidence" value="ECO:0007669"/>
    <property type="project" value="TreeGrafter"/>
</dbReference>
<name>A0A671XX42_SPAAU</name>
<reference evidence="9" key="2">
    <citation type="submission" date="2025-08" db="UniProtKB">
        <authorList>
            <consortium name="Ensembl"/>
        </authorList>
    </citation>
    <scope>IDENTIFICATION</scope>
</reference>
<sequence length="629" mass="70772">MILFTVCLLFSCASIWTEANSTHLARVIFSDTETVRRLPFPVHGPIRMLLGGEPDTVTAVGQTHLFSVDFQNPLQPPVEKTVLWQRCGYNPKDCNYKISVVHETNKTNEVFVCGTDGASTVCCHMNLSEQSPMCNHLNHLRISNFAIEEGEPSAIVETEGGADLYVTHSGSQENVGIYKFGEHRVKPAIHEEEQHYVGLVLSRQKDNPLQDKVYGFYKEKNRDKGLDSEMWVPYVTRVCMADKGGHKNALQFIWTSQLNARLFCGDADSRKHFSELVDVAAVHAERWQDTRVYALFRNEWSVSAVCVYSMEDIDHIFQTSPFQGDERNRSRACVEDSTKIHTTTLNAISPITRMQKWVRPVKNSGPLVFSHHRYTHIFVDSSPNKGGDDYPVLFLSLHNGGIHKVIRNMSQAFVIAEYQPFNHTDQVLSILLHSSAKRLYVNSQSELVQLNVANCAKYGDKCEDCVLARDPYCGWKDGHCTSETDGSLQDVAGGNYSICLSASNDQPRPGRADKYTADRHADKDVGVITVPHHSKYFLRCPVSSHHAQYTWHHPEGSTPCSSREKHCLHLIDSMGPEQEGTYKCVSDEMGHRKDLAVYRLQQGNRAVGPSSSALVWVCVMAVLIKTFFC</sequence>
<dbReference type="InterPro" id="IPR001627">
    <property type="entry name" value="Semap_dom"/>
</dbReference>
<proteinExistence type="inferred from homology"/>
<protein>
    <submittedName>
        <fullName evidence="9">Semaphorin-7A-like</fullName>
    </submittedName>
</protein>
<dbReference type="FunFam" id="2.60.40.10:FF:001170">
    <property type="entry name" value="Sema domain, immunoglobulin domain (Ig), short basic domain, secreted, (Semaphorin) 3F"/>
    <property type="match status" value="1"/>
</dbReference>
<evidence type="ECO:0000256" key="5">
    <source>
        <dbReference type="ARBA" id="ARBA00023180"/>
    </source>
</evidence>
<feature type="chain" id="PRO_5025329244" evidence="7">
    <location>
        <begin position="20"/>
        <end position="629"/>
    </location>
</feature>
<dbReference type="GO" id="GO:0043931">
    <property type="term" value="P:ossification involved in bone maturation"/>
    <property type="evidence" value="ECO:0007669"/>
    <property type="project" value="TreeGrafter"/>
</dbReference>
<dbReference type="SUPFAM" id="SSF103575">
    <property type="entry name" value="Plexin repeat"/>
    <property type="match status" value="1"/>
</dbReference>
<dbReference type="InterPro" id="IPR016201">
    <property type="entry name" value="PSI"/>
</dbReference>
<gene>
    <name evidence="9" type="primary">LOC115580142</name>
</gene>
<evidence type="ECO:0000256" key="3">
    <source>
        <dbReference type="ARBA" id="ARBA00023136"/>
    </source>
</evidence>
<dbReference type="GO" id="GO:0001755">
    <property type="term" value="P:neural crest cell migration"/>
    <property type="evidence" value="ECO:0007669"/>
    <property type="project" value="TreeGrafter"/>
</dbReference>
<dbReference type="GO" id="GO:0030215">
    <property type="term" value="F:semaphorin receptor binding"/>
    <property type="evidence" value="ECO:0007669"/>
    <property type="project" value="InterPro"/>
</dbReference>
<dbReference type="InterPro" id="IPR036352">
    <property type="entry name" value="Semap_dom_sf"/>
</dbReference>
<dbReference type="SMART" id="SM00423">
    <property type="entry name" value="PSI"/>
    <property type="match status" value="1"/>
</dbReference>
<evidence type="ECO:0000256" key="7">
    <source>
        <dbReference type="SAM" id="SignalP"/>
    </source>
</evidence>
<dbReference type="GO" id="GO:0045499">
    <property type="term" value="F:chemorepellent activity"/>
    <property type="evidence" value="ECO:0007669"/>
    <property type="project" value="TreeGrafter"/>
</dbReference>
<dbReference type="Pfam" id="PF01437">
    <property type="entry name" value="PSI"/>
    <property type="match status" value="1"/>
</dbReference>
<dbReference type="AlphaFoldDB" id="A0A671XX42"/>